<evidence type="ECO:0000313" key="3">
    <source>
        <dbReference type="Proteomes" id="UP000605676"/>
    </source>
</evidence>
<name>A0ABS1HKJ0_9BACT</name>
<organism evidence="2 3">
    <name type="scientific">Carboxylicivirga marina</name>
    <dbReference type="NCBI Taxonomy" id="2800988"/>
    <lineage>
        <taxon>Bacteria</taxon>
        <taxon>Pseudomonadati</taxon>
        <taxon>Bacteroidota</taxon>
        <taxon>Bacteroidia</taxon>
        <taxon>Marinilabiliales</taxon>
        <taxon>Marinilabiliaceae</taxon>
        <taxon>Carboxylicivirga</taxon>
    </lineage>
</organism>
<sequence length="123" mass="14548">MKEKLSEEINEVKDDFEEYINARLDLTKLHAAENLSRFFSGMLIKMGLFYLFFFVLLFISLAIAFWLNHIFEGEGIGFFMVASFYLLIAIIFFGLRKVLIQKPIIQSFIQLFFPKYTDYDESK</sequence>
<keyword evidence="1" id="KW-0812">Transmembrane</keyword>
<keyword evidence="1" id="KW-1133">Transmembrane helix</keyword>
<feature type="transmembrane region" description="Helical" evidence="1">
    <location>
        <begin position="47"/>
        <end position="69"/>
    </location>
</feature>
<evidence type="ECO:0000313" key="2">
    <source>
        <dbReference type="EMBL" id="MBK3518116.1"/>
    </source>
</evidence>
<feature type="transmembrane region" description="Helical" evidence="1">
    <location>
        <begin position="75"/>
        <end position="95"/>
    </location>
</feature>
<keyword evidence="1" id="KW-0472">Membrane</keyword>
<dbReference type="Pfam" id="PF07332">
    <property type="entry name" value="Phage_holin_3_6"/>
    <property type="match status" value="1"/>
</dbReference>
<proteinExistence type="predicted"/>
<accession>A0ABS1HKJ0</accession>
<gene>
    <name evidence="2" type="ORF">JIV24_12295</name>
</gene>
<reference evidence="2 3" key="1">
    <citation type="submission" date="2021-01" db="EMBL/GenBank/DDBJ databases">
        <title>Carboxyliciviraga sp.nov., isolated from coastal sediments.</title>
        <authorList>
            <person name="Lu D."/>
            <person name="Zhang T."/>
        </authorList>
    </citation>
    <scope>NUCLEOTIDE SEQUENCE [LARGE SCALE GENOMIC DNA]</scope>
    <source>
        <strain evidence="2 3">N1Y132</strain>
    </source>
</reference>
<dbReference type="InterPro" id="IPR009937">
    <property type="entry name" value="Phage_holin_3_6"/>
</dbReference>
<dbReference type="RefSeq" id="WP_200465343.1">
    <property type="nucleotide sequence ID" value="NZ_JAENRR010000027.1"/>
</dbReference>
<evidence type="ECO:0000256" key="1">
    <source>
        <dbReference type="SAM" id="Phobius"/>
    </source>
</evidence>
<dbReference type="EMBL" id="JAENRR010000027">
    <property type="protein sequence ID" value="MBK3518116.1"/>
    <property type="molecule type" value="Genomic_DNA"/>
</dbReference>
<comment type="caution">
    <text evidence="2">The sequence shown here is derived from an EMBL/GenBank/DDBJ whole genome shotgun (WGS) entry which is preliminary data.</text>
</comment>
<dbReference type="Proteomes" id="UP000605676">
    <property type="component" value="Unassembled WGS sequence"/>
</dbReference>
<protein>
    <submittedName>
        <fullName evidence="2">Phage holin family protein</fullName>
    </submittedName>
</protein>
<keyword evidence="3" id="KW-1185">Reference proteome</keyword>